<keyword evidence="7" id="KW-0131">Cell cycle</keyword>
<keyword evidence="3 11" id="KW-0132">Cell division</keyword>
<keyword evidence="4 9" id="KW-0812">Transmembrane</keyword>
<evidence type="ECO:0000256" key="4">
    <source>
        <dbReference type="ARBA" id="ARBA00022692"/>
    </source>
</evidence>
<sequence>MALTTDEGARAPEAAPEPVEREKRSRRSLWLSLLTLVLLVGLGVGAWYAFPVRSVRVTGNHFLSAGRVAALAGVSKTFGWLYYGAWRARALEEHPWVLRANIRKVWPGTVQVSVTERTPGATIQHDGRSVVVDLDGTELPGAKPVAPFVRGWGPDRSREAIDAARLLGRFDVRSVIYTPSGFTVETSRGTLWSGSLLSLQKYGSGVTMYAGKRVSIYPWGVSVGE</sequence>
<evidence type="ECO:0000256" key="5">
    <source>
        <dbReference type="ARBA" id="ARBA00022989"/>
    </source>
</evidence>
<dbReference type="AlphaFoldDB" id="A0A318SAA9"/>
<gene>
    <name evidence="11" type="ORF">DES52_10193</name>
</gene>
<dbReference type="Gene3D" id="3.10.20.310">
    <property type="entry name" value="membrane protein fhac"/>
    <property type="match status" value="1"/>
</dbReference>
<name>A0A318SAA9_9DEIO</name>
<evidence type="ECO:0000256" key="6">
    <source>
        <dbReference type="ARBA" id="ARBA00023136"/>
    </source>
</evidence>
<keyword evidence="12" id="KW-1185">Reference proteome</keyword>
<keyword evidence="2" id="KW-1003">Cell membrane</keyword>
<evidence type="ECO:0000256" key="2">
    <source>
        <dbReference type="ARBA" id="ARBA00022475"/>
    </source>
</evidence>
<organism evidence="11 12">
    <name type="scientific">Deinococcus yavapaiensis KR-236</name>
    <dbReference type="NCBI Taxonomy" id="694435"/>
    <lineage>
        <taxon>Bacteria</taxon>
        <taxon>Thermotogati</taxon>
        <taxon>Deinococcota</taxon>
        <taxon>Deinococci</taxon>
        <taxon>Deinococcales</taxon>
        <taxon>Deinococcaceae</taxon>
        <taxon>Deinococcus</taxon>
    </lineage>
</organism>
<dbReference type="InterPro" id="IPR034746">
    <property type="entry name" value="POTRA"/>
</dbReference>
<keyword evidence="5 9" id="KW-1133">Transmembrane helix</keyword>
<evidence type="ECO:0000256" key="7">
    <source>
        <dbReference type="ARBA" id="ARBA00023306"/>
    </source>
</evidence>
<evidence type="ECO:0000313" key="11">
    <source>
        <dbReference type="EMBL" id="PYE56289.1"/>
    </source>
</evidence>
<dbReference type="PANTHER" id="PTHR35851">
    <property type="entry name" value="CELL DIVISION PROTEIN FTSQ"/>
    <property type="match status" value="1"/>
</dbReference>
<dbReference type="Pfam" id="PF08478">
    <property type="entry name" value="POTRA_1"/>
    <property type="match status" value="1"/>
</dbReference>
<comment type="caution">
    <text evidence="11">The sequence shown here is derived from an EMBL/GenBank/DDBJ whole genome shotgun (WGS) entry which is preliminary data.</text>
</comment>
<keyword evidence="6 9" id="KW-0472">Membrane</keyword>
<dbReference type="GO" id="GO:0016020">
    <property type="term" value="C:membrane"/>
    <property type="evidence" value="ECO:0007669"/>
    <property type="project" value="UniProtKB-SubCell"/>
</dbReference>
<comment type="subcellular location">
    <subcellularLocation>
        <location evidence="1">Membrane</location>
    </subcellularLocation>
</comment>
<evidence type="ECO:0000313" key="12">
    <source>
        <dbReference type="Proteomes" id="UP000248326"/>
    </source>
</evidence>
<dbReference type="InterPro" id="IPR013685">
    <property type="entry name" value="POTRA_FtsQ_type"/>
</dbReference>
<feature type="transmembrane region" description="Helical" evidence="9">
    <location>
        <begin position="29"/>
        <end position="50"/>
    </location>
</feature>
<dbReference type="GO" id="GO:0090529">
    <property type="term" value="P:cell septum assembly"/>
    <property type="evidence" value="ECO:0007669"/>
    <property type="project" value="InterPro"/>
</dbReference>
<evidence type="ECO:0000256" key="8">
    <source>
        <dbReference type="SAM" id="MobiDB-lite"/>
    </source>
</evidence>
<evidence type="ECO:0000256" key="3">
    <source>
        <dbReference type="ARBA" id="ARBA00022618"/>
    </source>
</evidence>
<reference evidence="11 12" key="1">
    <citation type="submission" date="2018-06" db="EMBL/GenBank/DDBJ databases">
        <title>Genomic Encyclopedia of Type Strains, Phase IV (KMG-IV): sequencing the most valuable type-strain genomes for metagenomic binning, comparative biology and taxonomic classification.</title>
        <authorList>
            <person name="Goeker M."/>
        </authorList>
    </citation>
    <scope>NUCLEOTIDE SEQUENCE [LARGE SCALE GENOMIC DNA]</scope>
    <source>
        <strain evidence="11 12">DSM 18048</strain>
    </source>
</reference>
<protein>
    <submittedName>
        <fullName evidence="11">Cell division protein FtsQ</fullName>
    </submittedName>
</protein>
<dbReference type="PROSITE" id="PS51779">
    <property type="entry name" value="POTRA"/>
    <property type="match status" value="1"/>
</dbReference>
<dbReference type="PANTHER" id="PTHR35851:SF1">
    <property type="entry name" value="CELL DIVISION PROTEIN FTSQ"/>
    <property type="match status" value="1"/>
</dbReference>
<evidence type="ECO:0000259" key="10">
    <source>
        <dbReference type="PROSITE" id="PS51779"/>
    </source>
</evidence>
<feature type="domain" description="POTRA" evidence="10">
    <location>
        <begin position="50"/>
        <end position="117"/>
    </location>
</feature>
<evidence type="ECO:0000256" key="1">
    <source>
        <dbReference type="ARBA" id="ARBA00004370"/>
    </source>
</evidence>
<accession>A0A318SAA9</accession>
<dbReference type="EMBL" id="QJSX01000001">
    <property type="protein sequence ID" value="PYE56289.1"/>
    <property type="molecule type" value="Genomic_DNA"/>
</dbReference>
<proteinExistence type="predicted"/>
<dbReference type="Proteomes" id="UP000248326">
    <property type="component" value="Unassembled WGS sequence"/>
</dbReference>
<evidence type="ECO:0000256" key="9">
    <source>
        <dbReference type="SAM" id="Phobius"/>
    </source>
</evidence>
<feature type="region of interest" description="Disordered" evidence="8">
    <location>
        <begin position="1"/>
        <end position="20"/>
    </location>
</feature>
<dbReference type="InterPro" id="IPR026579">
    <property type="entry name" value="FtsQ"/>
</dbReference>